<dbReference type="PANTHER" id="PTHR18901:SF38">
    <property type="entry name" value="PSEUDOURIDINE-5'-PHOSPHATASE"/>
    <property type="match status" value="1"/>
</dbReference>
<dbReference type="Gene3D" id="3.40.50.1000">
    <property type="entry name" value="HAD superfamily/HAD-like"/>
    <property type="match status" value="1"/>
</dbReference>
<dbReference type="Gene3D" id="1.10.150.240">
    <property type="entry name" value="Putative phosphatase, domain 2"/>
    <property type="match status" value="1"/>
</dbReference>
<keyword evidence="2" id="KW-1185">Reference proteome</keyword>
<dbReference type="GO" id="GO:0016791">
    <property type="term" value="F:phosphatase activity"/>
    <property type="evidence" value="ECO:0007669"/>
    <property type="project" value="TreeGrafter"/>
</dbReference>
<evidence type="ECO:0000313" key="2">
    <source>
        <dbReference type="Proteomes" id="UP000410492"/>
    </source>
</evidence>
<dbReference type="OrthoDB" id="40579at2759"/>
<organism evidence="1 2">
    <name type="scientific">Callosobruchus maculatus</name>
    <name type="common">Southern cowpea weevil</name>
    <name type="synonym">Pulse bruchid</name>
    <dbReference type="NCBI Taxonomy" id="64391"/>
    <lineage>
        <taxon>Eukaryota</taxon>
        <taxon>Metazoa</taxon>
        <taxon>Ecdysozoa</taxon>
        <taxon>Arthropoda</taxon>
        <taxon>Hexapoda</taxon>
        <taxon>Insecta</taxon>
        <taxon>Pterygota</taxon>
        <taxon>Neoptera</taxon>
        <taxon>Endopterygota</taxon>
        <taxon>Coleoptera</taxon>
        <taxon>Polyphaga</taxon>
        <taxon>Cucujiformia</taxon>
        <taxon>Chrysomeloidea</taxon>
        <taxon>Chrysomelidae</taxon>
        <taxon>Bruchinae</taxon>
        <taxon>Bruchini</taxon>
        <taxon>Callosobruchus</taxon>
    </lineage>
</organism>
<dbReference type="AlphaFoldDB" id="A0A653C1K4"/>
<evidence type="ECO:0000313" key="1">
    <source>
        <dbReference type="EMBL" id="VEN41383.1"/>
    </source>
</evidence>
<dbReference type="NCBIfam" id="TIGR01509">
    <property type="entry name" value="HAD-SF-IA-v3"/>
    <property type="match status" value="1"/>
</dbReference>
<dbReference type="Pfam" id="PF00702">
    <property type="entry name" value="Hydrolase"/>
    <property type="match status" value="1"/>
</dbReference>
<name>A0A653C1K4_CALMS</name>
<evidence type="ECO:0008006" key="3">
    <source>
        <dbReference type="Google" id="ProtNLM"/>
    </source>
</evidence>
<reference evidence="1 2" key="1">
    <citation type="submission" date="2019-01" db="EMBL/GenBank/DDBJ databases">
        <authorList>
            <person name="Sayadi A."/>
        </authorList>
    </citation>
    <scope>NUCLEOTIDE SEQUENCE [LARGE SCALE GENOMIC DNA]</scope>
</reference>
<dbReference type="SUPFAM" id="SSF56784">
    <property type="entry name" value="HAD-like"/>
    <property type="match status" value="1"/>
</dbReference>
<accession>A0A653C1K4</accession>
<dbReference type="PANTHER" id="PTHR18901">
    <property type="entry name" value="2-DEOXYGLUCOSE-6-PHOSPHATE PHOSPHATASE 2"/>
    <property type="match status" value="1"/>
</dbReference>
<proteinExistence type="predicted"/>
<dbReference type="InterPro" id="IPR006439">
    <property type="entry name" value="HAD-SF_hydro_IA"/>
</dbReference>
<protein>
    <recommendedName>
        <fullName evidence="3">Pseudouridine-5'-phosphatase</fullName>
    </recommendedName>
</protein>
<dbReference type="InterPro" id="IPR023214">
    <property type="entry name" value="HAD_sf"/>
</dbReference>
<sequence>MGKTGIDMARAVVELLDLPISPEEYYEQAKEEFRNLMPVARLLPGAEKLINHLKYIRIPMAVATSSHRESYELKAGPHRELFKAFSHVVCGGDDPEVRHGKPRPDIFLVCASRFYDKPKPEKCLVFEDSPNGVKAAVAAKMQTVMIPDELVPQELRKEATVVVKCLDQTPLEAFGLPPVE</sequence>
<dbReference type="InterPro" id="IPR023198">
    <property type="entry name" value="PGP-like_dom2"/>
</dbReference>
<dbReference type="FunFam" id="3.40.50.1000:FF:000055">
    <property type="entry name" value="Haloacid dehalogenase-like hydrolase family protein"/>
    <property type="match status" value="1"/>
</dbReference>
<gene>
    <name evidence="1" type="ORF">CALMAC_LOCUS5219</name>
</gene>
<dbReference type="Proteomes" id="UP000410492">
    <property type="component" value="Unassembled WGS sequence"/>
</dbReference>
<dbReference type="InterPro" id="IPR036412">
    <property type="entry name" value="HAD-like_sf"/>
</dbReference>
<dbReference type="EMBL" id="CAACVG010006745">
    <property type="protein sequence ID" value="VEN41383.1"/>
    <property type="molecule type" value="Genomic_DNA"/>
</dbReference>